<name>T0ZTA8_9ZZZZ</name>
<dbReference type="EMBL" id="AUZY01007113">
    <property type="protein sequence ID" value="EQD51476.1"/>
    <property type="molecule type" value="Genomic_DNA"/>
</dbReference>
<dbReference type="SUPFAM" id="SSF55298">
    <property type="entry name" value="YjgF-like"/>
    <property type="match status" value="1"/>
</dbReference>
<comment type="caution">
    <text evidence="1">The sequence shown here is derived from an EMBL/GenBank/DDBJ whole genome shotgun (WGS) entry which is preliminary data.</text>
</comment>
<reference evidence="1" key="2">
    <citation type="journal article" date="2014" name="ISME J.">
        <title>Microbial stratification in low pH oxic and suboxic macroscopic growths along an acid mine drainage.</title>
        <authorList>
            <person name="Mendez-Garcia C."/>
            <person name="Mesa V."/>
            <person name="Sprenger R.R."/>
            <person name="Richter M."/>
            <person name="Diez M.S."/>
            <person name="Solano J."/>
            <person name="Bargiela R."/>
            <person name="Golyshina O.V."/>
            <person name="Manteca A."/>
            <person name="Ramos J.L."/>
            <person name="Gallego J.R."/>
            <person name="Llorente I."/>
            <person name="Martins Dos Santos V.A."/>
            <person name="Jensen O.N."/>
            <person name="Pelaez A.I."/>
            <person name="Sanchez J."/>
            <person name="Ferrer M."/>
        </authorList>
    </citation>
    <scope>NUCLEOTIDE SEQUENCE</scope>
</reference>
<dbReference type="InterPro" id="IPR035959">
    <property type="entry name" value="RutC-like_sf"/>
</dbReference>
<dbReference type="AlphaFoldDB" id="T0ZTA8"/>
<dbReference type="Gene3D" id="3.30.1330.40">
    <property type="entry name" value="RutC-like"/>
    <property type="match status" value="1"/>
</dbReference>
<dbReference type="PANTHER" id="PTHR43857:SF1">
    <property type="entry name" value="YJGH FAMILY PROTEIN"/>
    <property type="match status" value="1"/>
</dbReference>
<sequence>MVRTRIYVKDIREWEEIARAHHELFGDVRPASTMVQVSRFIDEAMLVEVEADARVPPGRSQPSGEASSPT</sequence>
<organism evidence="1">
    <name type="scientific">mine drainage metagenome</name>
    <dbReference type="NCBI Taxonomy" id="410659"/>
    <lineage>
        <taxon>unclassified sequences</taxon>
        <taxon>metagenomes</taxon>
        <taxon>ecological metagenomes</taxon>
    </lineage>
</organism>
<dbReference type="Pfam" id="PF01042">
    <property type="entry name" value="Ribonuc_L-PSP"/>
    <property type="match status" value="1"/>
</dbReference>
<protein>
    <submittedName>
        <fullName evidence="1">Endoribonuclease L-PSP</fullName>
    </submittedName>
</protein>
<accession>T0ZTA8</accession>
<reference evidence="1" key="1">
    <citation type="submission" date="2013-08" db="EMBL/GenBank/DDBJ databases">
        <authorList>
            <person name="Mendez C."/>
            <person name="Richter M."/>
            <person name="Ferrer M."/>
            <person name="Sanchez J."/>
        </authorList>
    </citation>
    <scope>NUCLEOTIDE SEQUENCE</scope>
</reference>
<dbReference type="PANTHER" id="PTHR43857">
    <property type="entry name" value="BLR7761 PROTEIN"/>
    <property type="match status" value="1"/>
</dbReference>
<evidence type="ECO:0000313" key="1">
    <source>
        <dbReference type="EMBL" id="EQD51476.1"/>
    </source>
</evidence>
<proteinExistence type="predicted"/>
<gene>
    <name evidence="1" type="ORF">B1B_11003</name>
</gene>
<dbReference type="InterPro" id="IPR006175">
    <property type="entry name" value="YjgF/YER057c/UK114"/>
</dbReference>